<dbReference type="RefSeq" id="WP_055064429.1">
    <property type="nucleotide sequence ID" value="NZ_LBGP01000010.1"/>
</dbReference>
<dbReference type="NCBIfam" id="TIGR03504">
    <property type="entry name" value="FimV_Cterm"/>
    <property type="match status" value="1"/>
</dbReference>
<feature type="compositionally biased region" description="Polar residues" evidence="1">
    <location>
        <begin position="775"/>
        <end position="789"/>
    </location>
</feature>
<evidence type="ECO:0000313" key="5">
    <source>
        <dbReference type="Proteomes" id="UP000050491"/>
    </source>
</evidence>
<feature type="compositionally biased region" description="Acidic residues" evidence="1">
    <location>
        <begin position="316"/>
        <end position="325"/>
    </location>
</feature>
<feature type="region of interest" description="Disordered" evidence="1">
    <location>
        <begin position="1165"/>
        <end position="1184"/>
    </location>
</feature>
<keyword evidence="2" id="KW-0472">Membrane</keyword>
<keyword evidence="2" id="KW-1133">Transmembrane helix</keyword>
<dbReference type="OrthoDB" id="5298707at2"/>
<organism evidence="4 5">
    <name type="scientific">Vibrio metoecus</name>
    <dbReference type="NCBI Taxonomy" id="1481663"/>
    <lineage>
        <taxon>Bacteria</taxon>
        <taxon>Pseudomonadati</taxon>
        <taxon>Pseudomonadota</taxon>
        <taxon>Gammaproteobacteria</taxon>
        <taxon>Vibrionales</taxon>
        <taxon>Vibrionaceae</taxon>
        <taxon>Vibrio</taxon>
    </lineage>
</organism>
<feature type="compositionally biased region" description="Acidic residues" evidence="1">
    <location>
        <begin position="1168"/>
        <end position="1184"/>
    </location>
</feature>
<dbReference type="EMBL" id="LBGP01000010">
    <property type="protein sequence ID" value="KQB02008.1"/>
    <property type="molecule type" value="Genomic_DNA"/>
</dbReference>
<keyword evidence="2" id="KW-0812">Transmembrane</keyword>
<dbReference type="InterPro" id="IPR038440">
    <property type="entry name" value="FimV_C_sf"/>
</dbReference>
<feature type="compositionally biased region" description="Acidic residues" evidence="1">
    <location>
        <begin position="724"/>
        <end position="740"/>
    </location>
</feature>
<proteinExistence type="predicted"/>
<feature type="transmembrane region" description="Helical" evidence="2">
    <location>
        <begin position="264"/>
        <end position="285"/>
    </location>
</feature>
<feature type="compositionally biased region" description="Polar residues" evidence="1">
    <location>
        <begin position="294"/>
        <end position="305"/>
    </location>
</feature>
<evidence type="ECO:0000256" key="2">
    <source>
        <dbReference type="SAM" id="Phobius"/>
    </source>
</evidence>
<evidence type="ECO:0008006" key="6">
    <source>
        <dbReference type="Google" id="ProtNLM"/>
    </source>
</evidence>
<feature type="compositionally biased region" description="Acidic residues" evidence="1">
    <location>
        <begin position="1252"/>
        <end position="1269"/>
    </location>
</feature>
<accession>A0A0Q0PSB2</accession>
<dbReference type="Proteomes" id="UP000050491">
    <property type="component" value="Unassembled WGS sequence"/>
</dbReference>
<feature type="signal peptide" evidence="3">
    <location>
        <begin position="1"/>
        <end position="25"/>
    </location>
</feature>
<keyword evidence="3" id="KW-0732">Signal</keyword>
<dbReference type="InterPro" id="IPR020012">
    <property type="entry name" value="LysM_FimV"/>
</dbReference>
<reference evidence="4 5" key="1">
    <citation type="journal article" date="2015" name="Genome Biol. Evol.">
        <title>The Dynamics of Genetic Interactions between Vibrio metoecus and Vibrio cholerae, Two Close Relatives Co-Occurring in the Environment.</title>
        <authorList>
            <person name="Orata F.D."/>
            <person name="Kirchberger P.C."/>
            <person name="Meheust R."/>
            <person name="Barlow E.J."/>
            <person name="Tarr C.L."/>
            <person name="Boucher Y."/>
        </authorList>
    </citation>
    <scope>NUCLEOTIDE SEQUENCE [LARGE SCALE GENOMIC DNA]</scope>
    <source>
        <strain evidence="4 5">YB5B04</strain>
    </source>
</reference>
<feature type="region of interest" description="Disordered" evidence="1">
    <location>
        <begin position="675"/>
        <end position="802"/>
    </location>
</feature>
<evidence type="ECO:0000256" key="3">
    <source>
        <dbReference type="SAM" id="SignalP"/>
    </source>
</evidence>
<feature type="chain" id="PRO_5006183061" description="AAA family ATPase" evidence="3">
    <location>
        <begin position="26"/>
        <end position="1535"/>
    </location>
</feature>
<protein>
    <recommendedName>
        <fullName evidence="6">AAA family ATPase</fullName>
    </recommendedName>
</protein>
<feature type="region of interest" description="Disordered" evidence="1">
    <location>
        <begin position="294"/>
        <end position="325"/>
    </location>
</feature>
<evidence type="ECO:0000256" key="1">
    <source>
        <dbReference type="SAM" id="MobiDB-lite"/>
    </source>
</evidence>
<comment type="caution">
    <text evidence="4">The sequence shown here is derived from an EMBL/GenBank/DDBJ whole genome shotgun (WGS) entry which is preliminary data.</text>
</comment>
<feature type="region of interest" description="Disordered" evidence="1">
    <location>
        <begin position="1244"/>
        <end position="1269"/>
    </location>
</feature>
<dbReference type="InterPro" id="IPR020011">
    <property type="entry name" value="FimV_C"/>
</dbReference>
<dbReference type="PATRIC" id="fig|1481663.12.peg.81"/>
<feature type="compositionally biased region" description="Acidic residues" evidence="1">
    <location>
        <begin position="757"/>
        <end position="766"/>
    </location>
</feature>
<name>A0A0Q0PSB2_VIBMT</name>
<dbReference type="NCBIfam" id="TIGR03505">
    <property type="entry name" value="FimV_core"/>
    <property type="match status" value="1"/>
</dbReference>
<sequence length="1535" mass="169317">MRRFFQRLLLPAAVMVVTQISFVSAESIRLVGPNGQVQPTPQYSDNIVRNSANNEPGKFFGPTTGNQTLWSIATQLRPSPSVTVQQTLLAIYQLNPQAFENQNIHTLIPGSTLRVPSLAQISRNSNQEAVNIMAAHQAKLNQAPVAPAVPARPVAPPKVQEVAQTQPEVVPQPKVEEKPAPEIKNAVKPVSSETEVMALEEKNHTLRVMLSEVQTEVSSLKQELGDENRIRSEVEKLLEEERRKAEEAQRLAPSSLDNLLSNGWLVALLALIPGLLIAIVVLLLLNRRSAAQQDNNSSNLVSETPTAAPVTLGPEQTDDIGDDLLLDDDLFSTTDEKEESASEDKAFSDDDVFADLNETDLDFNLDGQDSEDLFVGIDDDGDLDTEFDALNESANGISVNGDDKALGLEEMERALNDVTTETEDDDLNSFDLADEHQMSEDDIEALLSGDAGHDEPLEDGNIDQSLLDDLLASELDALDEEPELQDTETLDTLLNDELDLLNTEGDDEFDLSGAGVVDEQELDDLFASIEEQADLEHLEANAVDETALLDEMLAEHEPPVAENSTELLEELLDEFDTPETDELGLRATHLAQADEPLAELDQDSTQLLDEVLDEPISNEELSELDIDQNSTELLDELLDDLDLDDESIETSEFSVAPEKLSVEDGTELFDELLEIEQQAEQVDPPIDDEFNSDTFIDDLLNSAPATDPLLEPQRDELESIAQADDFDFNPEIEGSTEEESAPLPQSTLPANEFGIPQDDDWVFEEEISSHESDNLDTPSLSTINDLSDTTDGHETKEDQQDELLTLNDLVLPEETEEQAFSTLAQQDMTDVSELDMAPQPEPLAADASDTEQGIATSIIDDDLLDDFAPELSSEQAAVEPAPELSLEPEVDQEFVALDELELPEFTEEEALAEALQTPAEPELEASLNPEVEQEFVALDELDLPEFTEEEALAEALQASAEEPELEVSLEPEAEDEFIALDELELPEFSEEEALAEALKTPAEPELEASLDPEVEQEFVALDELDLPEFTEEEALAEALKTPAEPELEATLEREAEDEFIALDELELPEFTEEDALAEALPTPAESELEASLDPEVEQEFVALDELELPEFTEEDALAEALQAPIEESEFEVSPEPEAEDEFTALDELELPEFTEEDALAEALQAPVEEPELEVSPETEAEDEFATLDELELPEFTEEDALAEALQAPIEEPEFEVSPEPEAEDEFTALDELELPEFTEEDALAEALQAPVEEPELEVSPEPEAEGEFIALDEQELPEFTEDDALAEVLQVPAEPELGTSLEPDVDQVPAAALEIASETPTETFSPASQQGYDEDALHDWLSERPENEKPFSFDRPLDAKTIDCAGMDIDAMLQMGGEDWNGFHLTPDQQAQLPDDVPEDEQAIWASETPEPQAKPENWGSQEDLLDFDPQRDGYMTIDELMAQVESEEQNLNPDEEELKLDVGLDEFPDVIGDIRDIDVDSGAEAAGKLDLAKIYIEMNDEKGAIKLLEEAIVDGDDEIRQQAKRLIDVLNGRV</sequence>
<dbReference type="Gene3D" id="1.20.58.2200">
    <property type="match status" value="1"/>
</dbReference>
<evidence type="ECO:0000313" key="4">
    <source>
        <dbReference type="EMBL" id="KQB02008.1"/>
    </source>
</evidence>
<gene>
    <name evidence="4" type="ORF">XV92_06665</name>
</gene>